<evidence type="ECO:0000313" key="4">
    <source>
        <dbReference type="Proteomes" id="UP000308530"/>
    </source>
</evidence>
<keyword evidence="3" id="KW-0808">Transferase</keyword>
<evidence type="ECO:0000256" key="1">
    <source>
        <dbReference type="SAM" id="Phobius"/>
    </source>
</evidence>
<keyword evidence="1" id="KW-0472">Membrane</keyword>
<dbReference type="EMBL" id="CP058350">
    <property type="protein sequence ID" value="QLF70505.1"/>
    <property type="molecule type" value="Genomic_DNA"/>
</dbReference>
<feature type="transmembrane region" description="Helical" evidence="1">
    <location>
        <begin position="58"/>
        <end position="76"/>
    </location>
</feature>
<dbReference type="InterPro" id="IPR002376">
    <property type="entry name" value="Formyl_transf_N"/>
</dbReference>
<protein>
    <submittedName>
        <fullName evidence="3">Formyl transferase</fullName>
    </submittedName>
</protein>
<dbReference type="RefSeq" id="WP_138286059.1">
    <property type="nucleotide sequence ID" value="NZ_CP058350.1"/>
</dbReference>
<accession>A0ABX6QPP3</accession>
<proteinExistence type="predicted"/>
<evidence type="ECO:0000259" key="2">
    <source>
        <dbReference type="Pfam" id="PF00551"/>
    </source>
</evidence>
<dbReference type="Proteomes" id="UP000308530">
    <property type="component" value="Chromosome"/>
</dbReference>
<dbReference type="Pfam" id="PF00551">
    <property type="entry name" value="Formyl_trans_N"/>
    <property type="match status" value="1"/>
</dbReference>
<dbReference type="SUPFAM" id="SSF53328">
    <property type="entry name" value="Formyltransferase"/>
    <property type="match status" value="1"/>
</dbReference>
<name>A0ABX6QPP3_9HYPH</name>
<dbReference type="GO" id="GO:0016740">
    <property type="term" value="F:transferase activity"/>
    <property type="evidence" value="ECO:0007669"/>
    <property type="project" value="UniProtKB-KW"/>
</dbReference>
<feature type="domain" description="Formyl transferase N-terminal" evidence="2">
    <location>
        <begin position="109"/>
        <end position="195"/>
    </location>
</feature>
<sequence length="262" mass="28755">MTDTASQTRPSTVVLMTAGGLNPTLVANALAARGHDLHVLLEEPEGKLTITRRRARRLGWLSALGQLATMIAARLMRRLTNRRIAELLQKMNLPQKWDPRITRHQVTSINAPETRALVDQLAPGAILLVSTRLMSKGQLAGMPCPVLNLHAGINPAYRGQMGGYWSLVEGDRKNFGATVHLVDPGTDTGETLYEVRTSPARSDFISTYPLVLTIAALDITCRAVDDALSQKLTPSPAEGPSFLRFPPTFWSWIYHGVSKGIW</sequence>
<organism evidence="3 4">
    <name type="scientific">Peteryoungia desertarenae</name>
    <dbReference type="NCBI Taxonomy" id="1813451"/>
    <lineage>
        <taxon>Bacteria</taxon>
        <taxon>Pseudomonadati</taxon>
        <taxon>Pseudomonadota</taxon>
        <taxon>Alphaproteobacteria</taxon>
        <taxon>Hyphomicrobiales</taxon>
        <taxon>Rhizobiaceae</taxon>
        <taxon>Peteryoungia</taxon>
    </lineage>
</organism>
<evidence type="ECO:0000313" key="3">
    <source>
        <dbReference type="EMBL" id="QLF70505.1"/>
    </source>
</evidence>
<keyword evidence="4" id="KW-1185">Reference proteome</keyword>
<gene>
    <name evidence="3" type="ORF">FE840_013715</name>
</gene>
<reference evidence="3 4" key="1">
    <citation type="submission" date="2020-06" db="EMBL/GenBank/DDBJ databases">
        <title>Genome sequence of Rhizobium sp strain ADMK78.</title>
        <authorList>
            <person name="Rahi P."/>
        </authorList>
    </citation>
    <scope>NUCLEOTIDE SEQUENCE [LARGE SCALE GENOMIC DNA]</scope>
    <source>
        <strain evidence="3 4">ADMK78</strain>
    </source>
</reference>
<keyword evidence="1" id="KW-0812">Transmembrane</keyword>
<dbReference type="Gene3D" id="3.40.50.170">
    <property type="entry name" value="Formyl transferase, N-terminal domain"/>
    <property type="match status" value="1"/>
</dbReference>
<dbReference type="CDD" id="cd08653">
    <property type="entry name" value="FMT_core_like_3"/>
    <property type="match status" value="1"/>
</dbReference>
<keyword evidence="1" id="KW-1133">Transmembrane helix</keyword>
<dbReference type="InterPro" id="IPR036477">
    <property type="entry name" value="Formyl_transf_N_sf"/>
</dbReference>